<comment type="similarity">
    <text evidence="1">Belongs to the 5'-3' exonuclease family. XRN2/RAT1 subfamily.</text>
</comment>
<dbReference type="SUPFAM" id="SSF55909">
    <property type="entry name" value="Pentein"/>
    <property type="match status" value="1"/>
</dbReference>
<feature type="domain" description="Xrn1 helical" evidence="13">
    <location>
        <begin position="278"/>
        <end position="670"/>
    </location>
</feature>
<dbReference type="GO" id="GO:0006397">
    <property type="term" value="P:mRNA processing"/>
    <property type="evidence" value="ECO:0007669"/>
    <property type="project" value="UniProtKB-KW"/>
</dbReference>
<dbReference type="InterPro" id="IPR041385">
    <property type="entry name" value="SH3_12"/>
</dbReference>
<evidence type="ECO:0000256" key="11">
    <source>
        <dbReference type="SAM" id="MobiDB-lite"/>
    </source>
</evidence>
<feature type="domain" description="Exoribonuclease Xrn1 D2/D3" evidence="16">
    <location>
        <begin position="912"/>
        <end position="1131"/>
    </location>
</feature>
<dbReference type="InterPro" id="IPR004859">
    <property type="entry name" value="Xrn1_N"/>
</dbReference>
<dbReference type="HAMAP" id="MF_00032">
    <property type="entry name" value="eIF_6"/>
    <property type="match status" value="1"/>
</dbReference>
<protein>
    <recommendedName>
        <fullName evidence="10">Eukaryotic translation initiation factor 6</fullName>
        <shortName evidence="10">eIF-6</shortName>
    </recommendedName>
</protein>
<dbReference type="InterPro" id="IPR040992">
    <property type="entry name" value="XRN1_D1"/>
</dbReference>
<dbReference type="GO" id="GO:0005730">
    <property type="term" value="C:nucleolus"/>
    <property type="evidence" value="ECO:0007669"/>
    <property type="project" value="UniProtKB-SubCell"/>
</dbReference>
<dbReference type="FunFam" id="1.25.40.1050:FF:000002">
    <property type="entry name" value="5'-3' exoribonuclease"/>
    <property type="match status" value="1"/>
</dbReference>
<dbReference type="Gene3D" id="2.170.260.40">
    <property type="match status" value="1"/>
</dbReference>
<feature type="region of interest" description="Disordered" evidence="11">
    <location>
        <begin position="1232"/>
        <end position="1312"/>
    </location>
</feature>
<evidence type="ECO:0000259" key="16">
    <source>
        <dbReference type="Pfam" id="PF18334"/>
    </source>
</evidence>
<evidence type="ECO:0000259" key="15">
    <source>
        <dbReference type="Pfam" id="PF18332"/>
    </source>
</evidence>
<keyword evidence="3 10" id="KW-0396">Initiation factor</keyword>
<organism evidence="17 18">
    <name type="scientific">Rhizoctonia solani</name>
    <dbReference type="NCBI Taxonomy" id="456999"/>
    <lineage>
        <taxon>Eukaryota</taxon>
        <taxon>Fungi</taxon>
        <taxon>Dikarya</taxon>
        <taxon>Basidiomycota</taxon>
        <taxon>Agaricomycotina</taxon>
        <taxon>Agaricomycetes</taxon>
        <taxon>Cantharellales</taxon>
        <taxon>Ceratobasidiaceae</taxon>
        <taxon>Rhizoctonia</taxon>
    </lineage>
</organism>
<evidence type="ECO:0000256" key="1">
    <source>
        <dbReference type="ARBA" id="ARBA00006994"/>
    </source>
</evidence>
<comment type="caution">
    <text evidence="17">The sequence shown here is derived from an EMBL/GenBank/DDBJ whole genome shotgun (WGS) entry which is preliminary data.</text>
</comment>
<name>A0A8H3GCG6_9AGAM</name>
<dbReference type="EMBL" id="CAJMXA010000802">
    <property type="protein sequence ID" value="CAE6443476.1"/>
    <property type="molecule type" value="Genomic_DNA"/>
</dbReference>
<dbReference type="Gene3D" id="3.75.10.10">
    <property type="entry name" value="L-arginine/glycine Amidinotransferase, Chain A"/>
    <property type="match status" value="1"/>
</dbReference>
<comment type="subcellular location">
    <subcellularLocation>
        <location evidence="10">Cytoplasm</location>
    </subcellularLocation>
    <subcellularLocation>
        <location evidence="10">Nucleus</location>
        <location evidence="10">Nucleolus</location>
    </subcellularLocation>
    <text evidence="10">Shuttles between cytoplasm and nucleus/nucleolus.</text>
</comment>
<gene>
    <name evidence="10" type="primary">TIF6</name>
    <name evidence="17" type="ORF">RDB_LOCUS39346</name>
</gene>
<dbReference type="GO" id="GO:0003723">
    <property type="term" value="F:RNA binding"/>
    <property type="evidence" value="ECO:0007669"/>
    <property type="project" value="TreeGrafter"/>
</dbReference>
<keyword evidence="9 10" id="KW-0539">Nucleus</keyword>
<feature type="compositionally biased region" description="Gly residues" evidence="11">
    <location>
        <begin position="1325"/>
        <end position="1341"/>
    </location>
</feature>
<dbReference type="FunFam" id="3.40.50.12390:FF:000002">
    <property type="entry name" value="5'-3' exoribonuclease 1"/>
    <property type="match status" value="1"/>
</dbReference>
<evidence type="ECO:0000256" key="8">
    <source>
        <dbReference type="ARBA" id="ARBA00022917"/>
    </source>
</evidence>
<dbReference type="GO" id="GO:0016075">
    <property type="term" value="P:rRNA catabolic process"/>
    <property type="evidence" value="ECO:0007669"/>
    <property type="project" value="TreeGrafter"/>
</dbReference>
<dbReference type="GO" id="GO:0005737">
    <property type="term" value="C:cytoplasm"/>
    <property type="evidence" value="ECO:0007669"/>
    <property type="project" value="UniProtKB-SubCell"/>
</dbReference>
<keyword evidence="10" id="KW-0597">Phosphoprotein</keyword>
<dbReference type="InterPro" id="IPR002769">
    <property type="entry name" value="eIF6"/>
</dbReference>
<dbReference type="InterPro" id="IPR027073">
    <property type="entry name" value="5_3_exoribonuclease"/>
</dbReference>
<dbReference type="GO" id="GO:0042273">
    <property type="term" value="P:ribosomal large subunit biogenesis"/>
    <property type="evidence" value="ECO:0007669"/>
    <property type="project" value="UniProtKB-UniRule"/>
</dbReference>
<dbReference type="GO" id="GO:0004534">
    <property type="term" value="F:5'-3' RNA exonuclease activity"/>
    <property type="evidence" value="ECO:0007669"/>
    <property type="project" value="TreeGrafter"/>
</dbReference>
<keyword evidence="8 10" id="KW-0648">Protein biosynthesis</keyword>
<dbReference type="Pfam" id="PF18334">
    <property type="entry name" value="XRN1_D2_D3"/>
    <property type="match status" value="1"/>
</dbReference>
<dbReference type="GO" id="GO:0000956">
    <property type="term" value="P:nuclear-transcribed mRNA catabolic process"/>
    <property type="evidence" value="ECO:0007669"/>
    <property type="project" value="TreeGrafter"/>
</dbReference>
<dbReference type="NCBIfam" id="TIGR00323">
    <property type="entry name" value="eIF-6"/>
    <property type="match status" value="1"/>
</dbReference>
<dbReference type="FunFam" id="3.75.10.10:FF:000001">
    <property type="entry name" value="Eukaryotic translation initiation factor 6"/>
    <property type="match status" value="1"/>
</dbReference>
<dbReference type="CDD" id="cd18673">
    <property type="entry name" value="PIN_XRN1-2-like"/>
    <property type="match status" value="1"/>
</dbReference>
<dbReference type="CDD" id="cd00527">
    <property type="entry name" value="IF6"/>
    <property type="match status" value="1"/>
</dbReference>
<evidence type="ECO:0000256" key="10">
    <source>
        <dbReference type="HAMAP-Rule" id="MF_03132"/>
    </source>
</evidence>
<dbReference type="Gene3D" id="2.30.30.750">
    <property type="match status" value="1"/>
</dbReference>
<keyword evidence="6" id="KW-0378">Hydrolase</keyword>
<feature type="domain" description="Xrn1 N-terminal" evidence="12">
    <location>
        <begin position="1"/>
        <end position="232"/>
    </location>
</feature>
<dbReference type="Pfam" id="PF03159">
    <property type="entry name" value="XRN_N"/>
    <property type="match status" value="1"/>
</dbReference>
<dbReference type="PANTHER" id="PTHR12341">
    <property type="entry name" value="5'-&gt;3' EXORIBONUCLEASE"/>
    <property type="match status" value="1"/>
</dbReference>
<comment type="PTM">
    <text evidence="10">Phosphorylation at Ser-1575 and Ser-1576 promotes nuclear export.</text>
</comment>
<dbReference type="InterPro" id="IPR047007">
    <property type="entry name" value="XRN1_D1_sf"/>
</dbReference>
<keyword evidence="10" id="KW-0690">Ribosome biogenesis</keyword>
<evidence type="ECO:0000256" key="5">
    <source>
        <dbReference type="ARBA" id="ARBA00022722"/>
    </source>
</evidence>
<feature type="modified residue" description="Phosphoserine; by CK1" evidence="10">
    <location>
        <position position="1575"/>
    </location>
</feature>
<evidence type="ECO:0000259" key="14">
    <source>
        <dbReference type="Pfam" id="PF18129"/>
    </source>
</evidence>
<evidence type="ECO:0000259" key="13">
    <source>
        <dbReference type="Pfam" id="PF17846"/>
    </source>
</evidence>
<keyword evidence="2 10" id="KW-0963">Cytoplasm</keyword>
<dbReference type="InterPro" id="IPR041412">
    <property type="entry name" value="Xrn1_helical"/>
</dbReference>
<dbReference type="Pfam" id="PF17846">
    <property type="entry name" value="XRN_M"/>
    <property type="match status" value="1"/>
</dbReference>
<dbReference type="GO" id="GO:0000054">
    <property type="term" value="P:ribosomal subunit export from nucleus"/>
    <property type="evidence" value="ECO:0007669"/>
    <property type="project" value="UniProtKB-UniRule"/>
</dbReference>
<evidence type="ECO:0000313" key="18">
    <source>
        <dbReference type="Proteomes" id="UP000663853"/>
    </source>
</evidence>
<evidence type="ECO:0000256" key="7">
    <source>
        <dbReference type="ARBA" id="ARBA00022839"/>
    </source>
</evidence>
<dbReference type="InterPro" id="IPR014722">
    <property type="entry name" value="Rib_uL2_dom2"/>
</dbReference>
<dbReference type="PANTHER" id="PTHR12341:SF7">
    <property type="entry name" value="5'-3' EXORIBONUCLEASE 1"/>
    <property type="match status" value="1"/>
</dbReference>
<feature type="domain" description="5'-3' exoribonuclease 1 D1" evidence="15">
    <location>
        <begin position="719"/>
        <end position="908"/>
    </location>
</feature>
<evidence type="ECO:0000256" key="9">
    <source>
        <dbReference type="ARBA" id="ARBA00023242"/>
    </source>
</evidence>
<comment type="subunit">
    <text evidence="10">Monomer. Associates with the 60S ribosomal subunit.</text>
</comment>
<keyword evidence="7" id="KW-0269">Exonuclease</keyword>
<dbReference type="InterPro" id="IPR041106">
    <property type="entry name" value="XRN1_D2_D3"/>
</dbReference>
<feature type="domain" description="5'-3' exoribonuclease 1 SH3-like" evidence="14">
    <location>
        <begin position="1158"/>
        <end position="1224"/>
    </location>
</feature>
<evidence type="ECO:0000259" key="12">
    <source>
        <dbReference type="Pfam" id="PF03159"/>
    </source>
</evidence>
<comment type="similarity">
    <text evidence="10">Belongs to the eIF-6 family.</text>
</comment>
<feature type="compositionally biased region" description="Basic and acidic residues" evidence="11">
    <location>
        <begin position="109"/>
        <end position="126"/>
    </location>
</feature>
<dbReference type="Gene3D" id="2.30.30.30">
    <property type="match status" value="1"/>
</dbReference>
<dbReference type="GO" id="GO:0043023">
    <property type="term" value="F:ribosomal large subunit binding"/>
    <property type="evidence" value="ECO:0007669"/>
    <property type="project" value="UniProtKB-UniRule"/>
</dbReference>
<evidence type="ECO:0000256" key="4">
    <source>
        <dbReference type="ARBA" id="ARBA00022664"/>
    </source>
</evidence>
<dbReference type="Proteomes" id="UP000663853">
    <property type="component" value="Unassembled WGS sequence"/>
</dbReference>
<dbReference type="Gene3D" id="3.40.50.12390">
    <property type="match status" value="1"/>
</dbReference>
<accession>A0A8H3GCG6</accession>
<feature type="region of interest" description="Disordered" evidence="11">
    <location>
        <begin position="366"/>
        <end position="387"/>
    </location>
</feature>
<dbReference type="Gene3D" id="1.25.40.1050">
    <property type="match status" value="1"/>
</dbReference>
<feature type="region of interest" description="Disordered" evidence="11">
    <location>
        <begin position="101"/>
        <end position="126"/>
    </location>
</feature>
<dbReference type="GO" id="GO:0003743">
    <property type="term" value="F:translation initiation factor activity"/>
    <property type="evidence" value="ECO:0007669"/>
    <property type="project" value="UniProtKB-UniRule"/>
</dbReference>
<evidence type="ECO:0000313" key="17">
    <source>
        <dbReference type="EMBL" id="CAE6443476.1"/>
    </source>
</evidence>
<evidence type="ECO:0000256" key="3">
    <source>
        <dbReference type="ARBA" id="ARBA00022540"/>
    </source>
</evidence>
<dbReference type="GO" id="GO:0042256">
    <property type="term" value="P:cytosolic ribosome assembly"/>
    <property type="evidence" value="ECO:0007669"/>
    <property type="project" value="UniProtKB-UniRule"/>
</dbReference>
<dbReference type="Pfam" id="PF18332">
    <property type="entry name" value="XRN1_D1"/>
    <property type="match status" value="1"/>
</dbReference>
<evidence type="ECO:0000256" key="6">
    <source>
        <dbReference type="ARBA" id="ARBA00022801"/>
    </source>
</evidence>
<keyword evidence="5" id="KW-0540">Nuclease</keyword>
<feature type="region of interest" description="Disordered" evidence="11">
    <location>
        <begin position="1324"/>
        <end position="1369"/>
    </location>
</feature>
<reference evidence="17" key="1">
    <citation type="submission" date="2021-01" db="EMBL/GenBank/DDBJ databases">
        <authorList>
            <person name="Kaushik A."/>
        </authorList>
    </citation>
    <scope>NUCLEOTIDE SEQUENCE</scope>
    <source>
        <strain evidence="17">AG6-10EEA</strain>
    </source>
</reference>
<evidence type="ECO:0000256" key="2">
    <source>
        <dbReference type="ARBA" id="ARBA00022490"/>
    </source>
</evidence>
<dbReference type="Pfam" id="PF18129">
    <property type="entry name" value="SH3_12"/>
    <property type="match status" value="1"/>
</dbReference>
<proteinExistence type="inferred from homology"/>
<keyword evidence="4" id="KW-0507">mRNA processing</keyword>
<dbReference type="InterPro" id="IPR047008">
    <property type="entry name" value="XRN1_SH3_sf"/>
</dbReference>
<dbReference type="SMART" id="SM00654">
    <property type="entry name" value="eIF6"/>
    <property type="match status" value="1"/>
</dbReference>
<comment type="function">
    <text evidence="10">Binds to the 60S ribosomal subunit and prevents its association with the 40S ribosomal subunit to form the 80S initiation complex in the cytoplasm. Is also involved in ribosome biogenesis. Associates with pre-60S subunits in the nucleus and is involved in its nuclear export.</text>
</comment>
<dbReference type="Pfam" id="PF01912">
    <property type="entry name" value="eIF-6"/>
    <property type="match status" value="1"/>
</dbReference>
<feature type="modified residue" description="Phosphoserine; by CK1" evidence="10">
    <location>
        <position position="1576"/>
    </location>
</feature>
<sequence>MGIPKFFRYISERYPLTSQLIEENKIPEFGAPRITYISTLMELFTTASSHPNDGDVHFRLSEDQIFTAIFSYVDHLFGKIKPRKLFFMAIDGVAPRAKMNQQRARRFRTAKDAKEAREKAEKKGEKLPEEKAFDSNCITPGTVFMKKLSEQLKYFVNKKISEDANWREVQVVLSGHEVPGEGEHKIMEYIRLSKAQPDYDPNVRHCLYGLDADLIMLGLLTHDPHFCLLREEVKFGPQKNKSKGSLEAQSFYLLHISLLREYLDLEFQSLTSTLPFEYDLERIIDDFVLIAVFIGNDFLPHLPDLHIHENALERLFEIYKAVLPNAGGYLNESGEIHRGRLQMILDELATWEVDVFEKETSDSQWYKGKQRKHQQQAAEKAKNKPLTLTPSQRDLATKVQDLIHSGHQDPSVRQLQIPNTLPAGDRAFLNGLGQELNLAVWWDEFDEEGQNLVTIALPEQDEEDEEAEEEGYQASMRVFKKYLTAQVLSPDGFEEREDERLKAALKKWKDDYYKEKLEFKDVEKGVEGLVYRYIEGLQWVMYYYYRGVSSWAWFYDYHYAPRISDIKNIELFEFNFELGKPFRPFEQLMGVLPYASHELIPEAYRELMFSEHSPILDFYPDNFELDMNGKKQEWEAVVKVPFIDQERLLTSMATLEHRLTDEEKRRNTWGMSIKFSWTKDVKEYPSPSPGFLPVLPRCHCRMDEFVLPTLEGGLDLVKGLRDGVFLGADALAGFPSLQTLPHSCVIQHHSVNVFNSDSKNRSVVIRVTNTFMGAKAESIAEQMIGKRTFIGWPFLTEAQVVAVSDDLFRYEKQAIGRTTKVVPTPHHGEALSRWARSAEKIGATYSKRFAVEIGDVDILLHVRPLKGLKRQEDGALVKDYAGPEAETEQAIQMSLMQVRSEDPRYIEQPAAPLEQEYPIGTNVFFLGEHTYGTPALIKSVEDQKASLMIVYNPEERAEIDKLRALAKENITGSYIPARQISSALRISGLALSRVTSSLMITTNGNQKVNLGLSLKFEGKSMKVLGYSRKSDLGWEFSERAVQLIQDYKAEFPTIFSALGQRGEDMTRASDLFPNGDADDQAKAAKEWLASKGVKEFEPVSLFSEQLEKQNVANIEKYETELNAKHALEPKSTKRVMVQGVPRQALLKPEHAVHRLQNQKFSLGDRVVMVQNTGGVPLAAKGVVIGLLPTLLDVVWDVPFINGTTLGGRCTEYRGSSVTFNSVLNLAHPQFVQSTSNRARAPEPSSPTSRFTPRIGPHPTVPTRGRGAFNAAPGQPPVRIMSNPARGRGWARPTDDRSAARVLAEPAPTTEELHQRGMRDAFNIRGGAGAAGGPSRGRGGIGYHPPPPMPTQNQDHHPSPTHNHPAPVHPPRILARGRGAPPAQPAVNGHGPGPAANGVLVIMAVRLQFENSSDIGVFSKLTNSYCLVSVGGSTNFYSTFESELGGVIPIVNTTIGGTRIIGRLTAGNRHGLLVPASTTDQELQHLRNSLPDSVAIQRVEERLSALGNVIACNDYVALVHPDIDRETEEIIADVLKVEVFRQTIADNVLVGSYCVITNQGGLVHPRTSVQDQDELSSLLQIPLVAGTVNRGSDVIGAGLVANDWCAFTGFDTTAPEITVIEATFKLQGQSQVAVIGEMRDTLIENMA</sequence>